<feature type="compositionally biased region" description="Low complexity" evidence="1">
    <location>
        <begin position="44"/>
        <end position="56"/>
    </location>
</feature>
<proteinExistence type="predicted"/>
<keyword evidence="2" id="KW-0812">Transmembrane</keyword>
<accession>A0A7Z9A265</accession>
<feature type="compositionally biased region" description="Polar residues" evidence="1">
    <location>
        <begin position="1"/>
        <end position="10"/>
    </location>
</feature>
<feature type="compositionally biased region" description="Low complexity" evidence="1">
    <location>
        <begin position="65"/>
        <end position="91"/>
    </location>
</feature>
<feature type="transmembrane region" description="Helical" evidence="2">
    <location>
        <begin position="178"/>
        <end position="201"/>
    </location>
</feature>
<sequence>MSVTTKTTMTGERRNTPKPPGRKTRPEGTAAAPGRAGSSHPGSARRASTTSTNTRRTAQKEKVGASSRAATAGSTTRTSTPSRARTTETARPQGAGATRTSRGATLLDAPARFLAYTRGVAGVFEKPSTAQFEANTTSVRPKPARGGTAGRAEVREASGAKKRAPLARSLRKPTRRGGIMSLLMWAVFLVIPLFLIFNLLMNILVAQRQYELVDMHAQELALTQQNEALHQELGYNEAPQDLAIRASLLNMFPSTTPATLDVQNGTIQGTPTPAASPTSANGTRGNLVPAPATRDNDPSGQKAADAQKQAQEKTAKQNREREEKEKQEKEKASAAASPSPSASPQGSQSPQQAQPSQAAPSASANR</sequence>
<evidence type="ECO:0000313" key="4">
    <source>
        <dbReference type="Proteomes" id="UP000282386"/>
    </source>
</evidence>
<dbReference type="Proteomes" id="UP000282386">
    <property type="component" value="Chromosome"/>
</dbReference>
<feature type="compositionally biased region" description="Low complexity" evidence="1">
    <location>
        <begin position="333"/>
        <end position="366"/>
    </location>
</feature>
<keyword evidence="2" id="KW-1133">Transmembrane helix</keyword>
<evidence type="ECO:0008006" key="5">
    <source>
        <dbReference type="Google" id="ProtNLM"/>
    </source>
</evidence>
<feature type="region of interest" description="Disordered" evidence="1">
    <location>
        <begin position="1"/>
        <end position="104"/>
    </location>
</feature>
<dbReference type="RefSeq" id="WP_126499828.1">
    <property type="nucleotide sequence ID" value="NZ_LR134479.1"/>
</dbReference>
<evidence type="ECO:0000256" key="1">
    <source>
        <dbReference type="SAM" id="MobiDB-lite"/>
    </source>
</evidence>
<gene>
    <name evidence="3" type="ORF">NCTC10207_00787</name>
</gene>
<evidence type="ECO:0000256" key="2">
    <source>
        <dbReference type="SAM" id="Phobius"/>
    </source>
</evidence>
<feature type="region of interest" description="Disordered" evidence="1">
    <location>
        <begin position="260"/>
        <end position="366"/>
    </location>
</feature>
<dbReference type="EMBL" id="LR134479">
    <property type="protein sequence ID" value="VEI22702.1"/>
    <property type="molecule type" value="Genomic_DNA"/>
</dbReference>
<reference evidence="3 4" key="1">
    <citation type="submission" date="2018-12" db="EMBL/GenBank/DDBJ databases">
        <authorList>
            <consortium name="Pathogen Informatics"/>
        </authorList>
    </citation>
    <scope>NUCLEOTIDE SEQUENCE [LARGE SCALE GENOMIC DNA]</scope>
    <source>
        <strain evidence="3 4">NCTC10207</strain>
    </source>
</reference>
<name>A0A7Z9A265_9MICC</name>
<feature type="compositionally biased region" description="Basic and acidic residues" evidence="1">
    <location>
        <begin position="310"/>
        <end position="332"/>
    </location>
</feature>
<feature type="region of interest" description="Disordered" evidence="1">
    <location>
        <begin position="133"/>
        <end position="160"/>
    </location>
</feature>
<dbReference type="AlphaFoldDB" id="A0A7Z9A265"/>
<protein>
    <recommendedName>
        <fullName evidence="5">Cell division protein FtsL</fullName>
    </recommendedName>
</protein>
<evidence type="ECO:0000313" key="3">
    <source>
        <dbReference type="EMBL" id="VEI22702.1"/>
    </source>
</evidence>
<keyword evidence="2" id="KW-0472">Membrane</keyword>
<organism evidence="3 4">
    <name type="scientific">Rothia aeria</name>
    <dbReference type="NCBI Taxonomy" id="172042"/>
    <lineage>
        <taxon>Bacteria</taxon>
        <taxon>Bacillati</taxon>
        <taxon>Actinomycetota</taxon>
        <taxon>Actinomycetes</taxon>
        <taxon>Micrococcales</taxon>
        <taxon>Micrococcaceae</taxon>
        <taxon>Rothia</taxon>
    </lineage>
</organism>
<feature type="compositionally biased region" description="Polar residues" evidence="1">
    <location>
        <begin position="260"/>
        <end position="284"/>
    </location>
</feature>